<dbReference type="PANTHER" id="PTHR34454">
    <property type="entry name" value="TUNICAMYCIN INDUCED PROTEIN"/>
    <property type="match status" value="1"/>
</dbReference>
<evidence type="ECO:0000313" key="2">
    <source>
        <dbReference type="EMBL" id="RDY05144.1"/>
    </source>
</evidence>
<gene>
    <name evidence="2" type="ORF">CR513_11048</name>
</gene>
<dbReference type="STRING" id="157652.A0A371HR44"/>
<evidence type="ECO:0008006" key="4">
    <source>
        <dbReference type="Google" id="ProtNLM"/>
    </source>
</evidence>
<name>A0A371HR44_MUCPR</name>
<protein>
    <recommendedName>
        <fullName evidence="4">BPI/LBP family protein</fullName>
    </recommendedName>
</protein>
<dbReference type="InterPro" id="IPR053283">
    <property type="entry name" value="TUNICAMYCIN_INDUCED_1"/>
</dbReference>
<dbReference type="AlphaFoldDB" id="A0A371HR44"/>
<accession>A0A371HR44</accession>
<feature type="non-terminal residue" evidence="2">
    <location>
        <position position="1"/>
    </location>
</feature>
<dbReference type="EMBL" id="QJKJ01001936">
    <property type="protein sequence ID" value="RDY05144.1"/>
    <property type="molecule type" value="Genomic_DNA"/>
</dbReference>
<sequence length="532" mass="60170">MSASFPLSFFLFLLQFTAFASSSTHSNLTHILQDVLRAVSAKQKWDLNDTRVTKLDVGKVRFGTSQSYEFRIGLGNDNFTLKFADQVASWNKFRTPFPDLPSLIHRLISFPLLHTLKLEGPFQLRIDALHHLSLSLPMNVSYTGLKHILVGEGITVEVRRAQEISLFYSSDLDLQMNGSAMCSGGKSDLWPFLHSTCMALIPISISGSASLVAYRARNPYAHVAATLISEDAIELLPEKCYHGRMFRKRACPIDSSSLRLSMLEKILRSLVGRKILEDQLFGLVKANIKASAVVKFPLELERDIRNNVTRGRTIPSWRTRPTFERFWFEILARVEGNRLKPLLIKKVKPFIESVSVSWANLMSNMSYTKFRPVFLPPEPLTLDVMFVDSSVDLVICESSAILTSISELSTQICAYYITMQFKHCMGFESPSGYNQQCTRYFSVNDDKSNSNGTIQALLSWLRFEVILKHIDRSDVKAKAPGQFPTTTRVELVGVPWKLLFGYNNDLAMDMSRIVSMAATASTYRPVPLLDWF</sequence>
<keyword evidence="3" id="KW-1185">Reference proteome</keyword>
<feature type="chain" id="PRO_5016745273" description="BPI/LBP family protein" evidence="1">
    <location>
        <begin position="23"/>
        <end position="532"/>
    </location>
</feature>
<evidence type="ECO:0000256" key="1">
    <source>
        <dbReference type="SAM" id="SignalP"/>
    </source>
</evidence>
<dbReference type="OrthoDB" id="308440at2759"/>
<keyword evidence="1" id="KW-0732">Signal</keyword>
<evidence type="ECO:0000313" key="3">
    <source>
        <dbReference type="Proteomes" id="UP000257109"/>
    </source>
</evidence>
<proteinExistence type="predicted"/>
<reference evidence="2" key="1">
    <citation type="submission" date="2018-05" db="EMBL/GenBank/DDBJ databases">
        <title>Draft genome of Mucuna pruriens seed.</title>
        <authorList>
            <person name="Nnadi N.E."/>
            <person name="Vos R."/>
            <person name="Hasami M.H."/>
            <person name="Devisetty U.K."/>
            <person name="Aguiy J.C."/>
        </authorList>
    </citation>
    <scope>NUCLEOTIDE SEQUENCE [LARGE SCALE GENOMIC DNA]</scope>
    <source>
        <strain evidence="2">JCA_2017</strain>
    </source>
</reference>
<comment type="caution">
    <text evidence="2">The sequence shown here is derived from an EMBL/GenBank/DDBJ whole genome shotgun (WGS) entry which is preliminary data.</text>
</comment>
<dbReference type="Proteomes" id="UP000257109">
    <property type="component" value="Unassembled WGS sequence"/>
</dbReference>
<organism evidence="2 3">
    <name type="scientific">Mucuna pruriens</name>
    <name type="common">Velvet bean</name>
    <name type="synonym">Dolichos pruriens</name>
    <dbReference type="NCBI Taxonomy" id="157652"/>
    <lineage>
        <taxon>Eukaryota</taxon>
        <taxon>Viridiplantae</taxon>
        <taxon>Streptophyta</taxon>
        <taxon>Embryophyta</taxon>
        <taxon>Tracheophyta</taxon>
        <taxon>Spermatophyta</taxon>
        <taxon>Magnoliopsida</taxon>
        <taxon>eudicotyledons</taxon>
        <taxon>Gunneridae</taxon>
        <taxon>Pentapetalae</taxon>
        <taxon>rosids</taxon>
        <taxon>fabids</taxon>
        <taxon>Fabales</taxon>
        <taxon>Fabaceae</taxon>
        <taxon>Papilionoideae</taxon>
        <taxon>50 kb inversion clade</taxon>
        <taxon>NPAAA clade</taxon>
        <taxon>indigoferoid/millettioid clade</taxon>
        <taxon>Phaseoleae</taxon>
        <taxon>Mucuna</taxon>
    </lineage>
</organism>
<dbReference type="PANTHER" id="PTHR34454:SF3">
    <property type="entry name" value="PEPTIDASE I, PUTATIVE-RELATED"/>
    <property type="match status" value="1"/>
</dbReference>
<feature type="signal peptide" evidence="1">
    <location>
        <begin position="1"/>
        <end position="22"/>
    </location>
</feature>